<dbReference type="GO" id="GO:0005524">
    <property type="term" value="F:ATP binding"/>
    <property type="evidence" value="ECO:0007669"/>
    <property type="project" value="UniProtKB-UniRule"/>
</dbReference>
<evidence type="ECO:0000313" key="11">
    <source>
        <dbReference type="Proteomes" id="UP000176282"/>
    </source>
</evidence>
<dbReference type="SUPFAM" id="SSF52374">
    <property type="entry name" value="Nucleotidylyl transferase"/>
    <property type="match status" value="1"/>
</dbReference>
<dbReference type="GO" id="GO:0005829">
    <property type="term" value="C:cytosol"/>
    <property type="evidence" value="ECO:0007669"/>
    <property type="project" value="TreeGrafter"/>
</dbReference>
<evidence type="ECO:0000256" key="9">
    <source>
        <dbReference type="RuleBase" id="RU363036"/>
    </source>
</evidence>
<feature type="binding site" evidence="8">
    <location>
        <position position="187"/>
    </location>
    <ligand>
        <name>ATP</name>
        <dbReference type="ChEBI" id="CHEBI:30616"/>
    </ligand>
</feature>
<dbReference type="InterPro" id="IPR014729">
    <property type="entry name" value="Rossmann-like_a/b/a_fold"/>
</dbReference>
<reference evidence="10 11" key="1">
    <citation type="journal article" date="2016" name="Nat. Commun.">
        <title>Thousands of microbial genomes shed light on interconnected biogeochemical processes in an aquifer system.</title>
        <authorList>
            <person name="Anantharaman K."/>
            <person name="Brown C.T."/>
            <person name="Hug L.A."/>
            <person name="Sharon I."/>
            <person name="Castelle C.J."/>
            <person name="Probst A.J."/>
            <person name="Thomas B.C."/>
            <person name="Singh A."/>
            <person name="Wilkins M.J."/>
            <person name="Karaoz U."/>
            <person name="Brodie E.L."/>
            <person name="Williams K.H."/>
            <person name="Hubbard S.S."/>
            <person name="Banfield J.F."/>
        </authorList>
    </citation>
    <scope>NUCLEOTIDE SEQUENCE [LARGE SCALE GENOMIC DNA]</scope>
</reference>
<dbReference type="InterPro" id="IPR050203">
    <property type="entry name" value="Trp-tRNA_synthetase"/>
</dbReference>
<keyword evidence="2 8" id="KW-0436">Ligase</keyword>
<proteinExistence type="inferred from homology"/>
<evidence type="ECO:0000256" key="6">
    <source>
        <dbReference type="ARBA" id="ARBA00023146"/>
    </source>
</evidence>
<protein>
    <recommendedName>
        <fullName evidence="8">Tryptophan--tRNA ligase</fullName>
        <ecNumber evidence="8">6.1.1.2</ecNumber>
    </recommendedName>
    <alternativeName>
        <fullName evidence="8">Tryptophanyl-tRNA synthetase</fullName>
        <shortName evidence="8">TrpRS</shortName>
    </alternativeName>
</protein>
<evidence type="ECO:0000256" key="3">
    <source>
        <dbReference type="ARBA" id="ARBA00022741"/>
    </source>
</evidence>
<dbReference type="PROSITE" id="PS00178">
    <property type="entry name" value="AA_TRNA_LIGASE_I"/>
    <property type="match status" value="1"/>
</dbReference>
<keyword evidence="5 8" id="KW-0648">Protein biosynthesis</keyword>
<dbReference type="PANTHER" id="PTHR43766:SF1">
    <property type="entry name" value="TRYPTOPHAN--TRNA LIGASE, MITOCHONDRIAL"/>
    <property type="match status" value="1"/>
</dbReference>
<dbReference type="NCBIfam" id="TIGR00233">
    <property type="entry name" value="trpS"/>
    <property type="match status" value="1"/>
</dbReference>
<comment type="subcellular location">
    <subcellularLocation>
        <location evidence="8">Cytoplasm</location>
    </subcellularLocation>
</comment>
<name>A0A1F6M837_9BACT</name>
<feature type="binding site" evidence="8">
    <location>
        <begin position="196"/>
        <end position="200"/>
    </location>
    <ligand>
        <name>ATP</name>
        <dbReference type="ChEBI" id="CHEBI:30616"/>
    </ligand>
</feature>
<feature type="binding site" evidence="8">
    <location>
        <begin position="11"/>
        <end position="13"/>
    </location>
    <ligand>
        <name>ATP</name>
        <dbReference type="ChEBI" id="CHEBI:30616"/>
    </ligand>
</feature>
<dbReference type="Pfam" id="PF00579">
    <property type="entry name" value="tRNA-synt_1b"/>
    <property type="match status" value="1"/>
</dbReference>
<dbReference type="STRING" id="1798680.A3J66_02835"/>
<evidence type="ECO:0000256" key="7">
    <source>
        <dbReference type="ARBA" id="ARBA00049929"/>
    </source>
</evidence>
<comment type="catalytic activity">
    <reaction evidence="7 8">
        <text>tRNA(Trp) + L-tryptophan + ATP = L-tryptophyl-tRNA(Trp) + AMP + diphosphate + H(+)</text>
        <dbReference type="Rhea" id="RHEA:24080"/>
        <dbReference type="Rhea" id="RHEA-COMP:9671"/>
        <dbReference type="Rhea" id="RHEA-COMP:9705"/>
        <dbReference type="ChEBI" id="CHEBI:15378"/>
        <dbReference type="ChEBI" id="CHEBI:30616"/>
        <dbReference type="ChEBI" id="CHEBI:33019"/>
        <dbReference type="ChEBI" id="CHEBI:57912"/>
        <dbReference type="ChEBI" id="CHEBI:78442"/>
        <dbReference type="ChEBI" id="CHEBI:78535"/>
        <dbReference type="ChEBI" id="CHEBI:456215"/>
        <dbReference type="EC" id="6.1.1.2"/>
    </reaction>
</comment>
<dbReference type="Proteomes" id="UP000176282">
    <property type="component" value="Unassembled WGS sequence"/>
</dbReference>
<keyword evidence="3 8" id="KW-0547">Nucleotide-binding</keyword>
<organism evidence="10 11">
    <name type="scientific">Candidatus Magasanikbacteria bacterium RIFCSPHIGHO2_02_FULL_47_14</name>
    <dbReference type="NCBI Taxonomy" id="1798680"/>
    <lineage>
        <taxon>Bacteria</taxon>
        <taxon>Candidatus Magasanikiibacteriota</taxon>
    </lineage>
</organism>
<keyword evidence="4 8" id="KW-0067">ATP-binding</keyword>
<feature type="binding site" evidence="8">
    <location>
        <position position="137"/>
    </location>
    <ligand>
        <name>L-tryptophan</name>
        <dbReference type="ChEBI" id="CHEBI:57912"/>
    </ligand>
</feature>
<evidence type="ECO:0000256" key="8">
    <source>
        <dbReference type="HAMAP-Rule" id="MF_00140"/>
    </source>
</evidence>
<evidence type="ECO:0000256" key="5">
    <source>
        <dbReference type="ARBA" id="ARBA00022917"/>
    </source>
</evidence>
<dbReference type="InterPro" id="IPR024109">
    <property type="entry name" value="Trp-tRNA-ligase_bac-type"/>
</dbReference>
<dbReference type="HAMAP" id="MF_00140_B">
    <property type="entry name" value="Trp_tRNA_synth_B"/>
    <property type="match status" value="1"/>
</dbReference>
<evidence type="ECO:0000256" key="4">
    <source>
        <dbReference type="ARBA" id="ARBA00022840"/>
    </source>
</evidence>
<sequence length="327" mass="36740">MSKPVIFSGIQPTGNLHLGNFLGAVKQWVELQNSGTYQCYFCIVDYHSLTGKMTADERRAQVMVTATELLAAGIDPKKSTLFIQSHVPEHTELSWIFSSVTPMAELERMTQFKEKSENQKQNINAGLFTYPILQTADILLYQATHVPVGEDQVQHVELTRDIARWFNNRYAYNFPETAAVLTETPRVKSLLEPDKKMSKSLGQGHVIELGEESSSIEKKIQRAVTATAGGGIAPGAQNLLLLYKHFGDPARYERFIREEKEGTIRYGELKTELSSALSNYFADFRARKQKLLANPDRVAKIFAAGAKQAREVAQTTMKQVRQKIGIR</sequence>
<feature type="short sequence motif" description="'KMSKS' region" evidence="8">
    <location>
        <begin position="196"/>
        <end position="200"/>
    </location>
</feature>
<feature type="binding site" evidence="8">
    <location>
        <begin position="149"/>
        <end position="151"/>
    </location>
    <ligand>
        <name>ATP</name>
        <dbReference type="ChEBI" id="CHEBI:30616"/>
    </ligand>
</feature>
<evidence type="ECO:0000256" key="1">
    <source>
        <dbReference type="ARBA" id="ARBA00005594"/>
    </source>
</evidence>
<dbReference type="GO" id="GO:0006436">
    <property type="term" value="P:tryptophanyl-tRNA aminoacylation"/>
    <property type="evidence" value="ECO:0007669"/>
    <property type="project" value="UniProtKB-UniRule"/>
</dbReference>
<comment type="subunit">
    <text evidence="8">Homodimer.</text>
</comment>
<feature type="short sequence motif" description="'HIGH' region" evidence="8">
    <location>
        <begin position="12"/>
        <end position="20"/>
    </location>
</feature>
<dbReference type="InterPro" id="IPR001412">
    <property type="entry name" value="aa-tRNA-synth_I_CS"/>
</dbReference>
<dbReference type="InterPro" id="IPR002306">
    <property type="entry name" value="Trp-tRNA-ligase"/>
</dbReference>
<dbReference type="PRINTS" id="PR01039">
    <property type="entry name" value="TRNASYNTHTRP"/>
</dbReference>
<feature type="binding site" evidence="8">
    <location>
        <begin position="19"/>
        <end position="20"/>
    </location>
    <ligand>
        <name>ATP</name>
        <dbReference type="ChEBI" id="CHEBI:30616"/>
    </ligand>
</feature>
<dbReference type="InterPro" id="IPR002305">
    <property type="entry name" value="aa-tRNA-synth_Ic"/>
</dbReference>
<dbReference type="Gene3D" id="3.40.50.620">
    <property type="entry name" value="HUPs"/>
    <property type="match status" value="1"/>
</dbReference>
<dbReference type="Gene3D" id="1.10.240.10">
    <property type="entry name" value="Tyrosyl-Transfer RNA Synthetase"/>
    <property type="match status" value="1"/>
</dbReference>
<dbReference type="EC" id="6.1.1.2" evidence="8"/>
<comment type="function">
    <text evidence="8">Catalyzes the attachment of tryptophan to tRNA(Trp).</text>
</comment>
<dbReference type="CDD" id="cd00806">
    <property type="entry name" value="TrpRS_core"/>
    <property type="match status" value="1"/>
</dbReference>
<comment type="similarity">
    <text evidence="1 8 9">Belongs to the class-I aminoacyl-tRNA synthetase family.</text>
</comment>
<dbReference type="GO" id="GO:0004830">
    <property type="term" value="F:tryptophan-tRNA ligase activity"/>
    <property type="evidence" value="ECO:0007669"/>
    <property type="project" value="UniProtKB-UniRule"/>
</dbReference>
<dbReference type="EMBL" id="MFQB01000024">
    <property type="protein sequence ID" value="OGH67804.1"/>
    <property type="molecule type" value="Genomic_DNA"/>
</dbReference>
<evidence type="ECO:0000256" key="2">
    <source>
        <dbReference type="ARBA" id="ARBA00022598"/>
    </source>
</evidence>
<accession>A0A1F6M837</accession>
<dbReference type="AlphaFoldDB" id="A0A1F6M837"/>
<keyword evidence="6 8" id="KW-0030">Aminoacyl-tRNA synthetase</keyword>
<evidence type="ECO:0000313" key="10">
    <source>
        <dbReference type="EMBL" id="OGH67804.1"/>
    </source>
</evidence>
<dbReference type="PANTHER" id="PTHR43766">
    <property type="entry name" value="TRYPTOPHAN--TRNA LIGASE, MITOCHONDRIAL"/>
    <property type="match status" value="1"/>
</dbReference>
<gene>
    <name evidence="8" type="primary">trpS</name>
    <name evidence="10" type="ORF">A3J66_02835</name>
</gene>
<keyword evidence="8" id="KW-0963">Cytoplasm</keyword>
<comment type="caution">
    <text evidence="10">The sequence shown here is derived from an EMBL/GenBank/DDBJ whole genome shotgun (WGS) entry which is preliminary data.</text>
</comment>